<dbReference type="KEGG" id="nvr:FEJ81_16550"/>
<evidence type="ECO:0000259" key="2">
    <source>
        <dbReference type="Pfam" id="PF15515"/>
    </source>
</evidence>
<organism evidence="3 4">
    <name type="scientific">Natrinema versiforme</name>
    <dbReference type="NCBI Taxonomy" id="88724"/>
    <lineage>
        <taxon>Archaea</taxon>
        <taxon>Methanobacteriati</taxon>
        <taxon>Methanobacteriota</taxon>
        <taxon>Stenosarchaea group</taxon>
        <taxon>Halobacteria</taxon>
        <taxon>Halobacteriales</taxon>
        <taxon>Natrialbaceae</taxon>
        <taxon>Natrinema</taxon>
    </lineage>
</organism>
<dbReference type="InterPro" id="IPR043004">
    <property type="entry name" value="MvaI_BcnI_cat"/>
</dbReference>
<sequence>MPEFEDFEGFVESLRDICREGYIETHRNADTGVGKTLEDKLGIKENNIPGPDAVGVELKAVRRDSGSLTTLFTKEPPRGNDYRPLWSQEMIHELGYIDDKGREALKVTIAPDEPNNRGFYLDYTEDTIEITHEDAGTCAIYPIDWLQEKFENKFPQLVMVFADTEKRDGREYFHYNQAYHLDGFDGDEFLELMREGVITVDLRMHLKESGANRNRGTAWRIMDESKLDRAFAERTPLLTDVDVDEVEATAESSTEPKQDTLLDFE</sequence>
<protein>
    <recommendedName>
        <fullName evidence="2">MvaI/BcnI restriction endonuclease domain-containing protein</fullName>
    </recommendedName>
</protein>
<feature type="domain" description="MvaI/BcnI restriction endonuclease" evidence="2">
    <location>
        <begin position="12"/>
        <end position="224"/>
    </location>
</feature>
<dbReference type="InterPro" id="IPR043005">
    <property type="entry name" value="MvaI_BcnI_rec"/>
</dbReference>
<dbReference type="RefSeq" id="WP_138246327.1">
    <property type="nucleotide sequence ID" value="NZ_CP040330.1"/>
</dbReference>
<evidence type="ECO:0000256" key="1">
    <source>
        <dbReference type="SAM" id="MobiDB-lite"/>
    </source>
</evidence>
<dbReference type="OrthoDB" id="58109at2157"/>
<dbReference type="EMBL" id="CP040330">
    <property type="protein sequence ID" value="QCS43877.1"/>
    <property type="molecule type" value="Genomic_DNA"/>
</dbReference>
<dbReference type="InterPro" id="IPR029127">
    <property type="entry name" value="MvaI_BcnI"/>
</dbReference>
<dbReference type="Proteomes" id="UP000302218">
    <property type="component" value="Chromosome"/>
</dbReference>
<dbReference type="GeneID" id="40266917"/>
<accession>A0A4P8WK38</accession>
<name>A0A4P8WK38_9EURY</name>
<dbReference type="Gene3D" id="3.40.210.20">
    <property type="entry name" value="MvaI/BcnI restriction endonuclease, catalytic domain"/>
    <property type="match status" value="1"/>
</dbReference>
<dbReference type="Pfam" id="PF15515">
    <property type="entry name" value="MvaI_BcnI"/>
    <property type="match status" value="1"/>
</dbReference>
<evidence type="ECO:0000313" key="4">
    <source>
        <dbReference type="Proteomes" id="UP000302218"/>
    </source>
</evidence>
<dbReference type="Gene3D" id="3.30.70.3570">
    <property type="entry name" value="MvaI/BcnI restriction endonuclease, recognition domain"/>
    <property type="match status" value="1"/>
</dbReference>
<proteinExistence type="predicted"/>
<dbReference type="AlphaFoldDB" id="A0A4P8WK38"/>
<gene>
    <name evidence="3" type="ORF">FEJ81_16550</name>
</gene>
<evidence type="ECO:0000313" key="3">
    <source>
        <dbReference type="EMBL" id="QCS43877.1"/>
    </source>
</evidence>
<feature type="region of interest" description="Disordered" evidence="1">
    <location>
        <begin position="242"/>
        <end position="265"/>
    </location>
</feature>
<feature type="compositionally biased region" description="Basic and acidic residues" evidence="1">
    <location>
        <begin position="254"/>
        <end position="265"/>
    </location>
</feature>
<reference evidence="4" key="1">
    <citation type="submission" date="2019-05" db="EMBL/GenBank/DDBJ databases">
        <title>Genome sequence and methylation pattern of the halophilic Archaeon Natrinema versiforme BOL5-4.</title>
        <authorList>
            <person name="DasSarma P."/>
            <person name="Anton B.P."/>
            <person name="DasSarma S.L."/>
            <person name="Martinez F.L."/>
            <person name="Guzman D."/>
            <person name="Roberts R.J."/>
            <person name="DasSarma S."/>
        </authorList>
    </citation>
    <scope>NUCLEOTIDE SEQUENCE [LARGE SCALE GENOMIC DNA]</scope>
    <source>
        <strain evidence="4">BOL5-4</strain>
    </source>
</reference>
<dbReference type="REBASE" id="311694">
    <property type="entry name" value="Nve54ORF16560P"/>
</dbReference>